<dbReference type="PROSITE" id="PS50157">
    <property type="entry name" value="ZINC_FINGER_C2H2_2"/>
    <property type="match status" value="6"/>
</dbReference>
<dbReference type="FunFam" id="3.30.160.60:FF:000870">
    <property type="entry name" value="zinc finger protein 197 isoform X1"/>
    <property type="match status" value="1"/>
</dbReference>
<keyword evidence="14" id="KW-1185">Reference proteome</keyword>
<dbReference type="InterPro" id="IPR013087">
    <property type="entry name" value="Znf_C2H2_type"/>
</dbReference>
<evidence type="ECO:0000256" key="10">
    <source>
        <dbReference type="PROSITE-ProRule" id="PRU00042"/>
    </source>
</evidence>
<dbReference type="FunFam" id="3.30.160.60:FF:000100">
    <property type="entry name" value="Zinc finger 45-like"/>
    <property type="match status" value="1"/>
</dbReference>
<feature type="domain" description="C2H2-type" evidence="12">
    <location>
        <begin position="317"/>
        <end position="344"/>
    </location>
</feature>
<keyword evidence="9" id="KW-0539">Nucleus</keyword>
<accession>A0AAV8YZ05</accession>
<evidence type="ECO:0000256" key="4">
    <source>
        <dbReference type="ARBA" id="ARBA00022771"/>
    </source>
</evidence>
<feature type="domain" description="C2H2-type" evidence="12">
    <location>
        <begin position="156"/>
        <end position="179"/>
    </location>
</feature>
<dbReference type="PANTHER" id="PTHR16515:SF66">
    <property type="entry name" value="C2H2-TYPE DOMAIN-CONTAINING PROTEIN"/>
    <property type="match status" value="1"/>
</dbReference>
<dbReference type="GO" id="GO:0008270">
    <property type="term" value="F:zinc ion binding"/>
    <property type="evidence" value="ECO:0007669"/>
    <property type="project" value="UniProtKB-KW"/>
</dbReference>
<dbReference type="Pfam" id="PF00096">
    <property type="entry name" value="zf-C2H2"/>
    <property type="match status" value="5"/>
</dbReference>
<dbReference type="EMBL" id="JAPWTK010000034">
    <property type="protein sequence ID" value="KAJ8956017.1"/>
    <property type="molecule type" value="Genomic_DNA"/>
</dbReference>
<feature type="domain" description="C2H2-type" evidence="12">
    <location>
        <begin position="132"/>
        <end position="154"/>
    </location>
</feature>
<name>A0AAV8YZ05_9CUCU</name>
<reference evidence="13" key="1">
    <citation type="journal article" date="2023" name="Insect Mol. Biol.">
        <title>Genome sequencing provides insights into the evolution of gene families encoding plant cell wall-degrading enzymes in longhorned beetles.</title>
        <authorList>
            <person name="Shin N.R."/>
            <person name="Okamura Y."/>
            <person name="Kirsch R."/>
            <person name="Pauchet Y."/>
        </authorList>
    </citation>
    <scope>NUCLEOTIDE SEQUENCE</scope>
    <source>
        <strain evidence="13">AMC_N1</strain>
    </source>
</reference>
<evidence type="ECO:0000256" key="11">
    <source>
        <dbReference type="SAM" id="MobiDB-lite"/>
    </source>
</evidence>
<keyword evidence="8" id="KW-0804">Transcription</keyword>
<keyword evidence="5" id="KW-0862">Zinc</keyword>
<organism evidence="13 14">
    <name type="scientific">Aromia moschata</name>
    <dbReference type="NCBI Taxonomy" id="1265417"/>
    <lineage>
        <taxon>Eukaryota</taxon>
        <taxon>Metazoa</taxon>
        <taxon>Ecdysozoa</taxon>
        <taxon>Arthropoda</taxon>
        <taxon>Hexapoda</taxon>
        <taxon>Insecta</taxon>
        <taxon>Pterygota</taxon>
        <taxon>Neoptera</taxon>
        <taxon>Endopterygota</taxon>
        <taxon>Coleoptera</taxon>
        <taxon>Polyphaga</taxon>
        <taxon>Cucujiformia</taxon>
        <taxon>Chrysomeloidea</taxon>
        <taxon>Cerambycidae</taxon>
        <taxon>Cerambycinae</taxon>
        <taxon>Callichromatini</taxon>
        <taxon>Aromia</taxon>
    </lineage>
</organism>
<protein>
    <recommendedName>
        <fullName evidence="12">C2H2-type domain-containing protein</fullName>
    </recommendedName>
</protein>
<evidence type="ECO:0000256" key="7">
    <source>
        <dbReference type="ARBA" id="ARBA00023125"/>
    </source>
</evidence>
<evidence type="ECO:0000256" key="1">
    <source>
        <dbReference type="ARBA" id="ARBA00004123"/>
    </source>
</evidence>
<feature type="domain" description="C2H2-type" evidence="12">
    <location>
        <begin position="287"/>
        <end position="314"/>
    </location>
</feature>
<dbReference type="PROSITE" id="PS00028">
    <property type="entry name" value="ZINC_FINGER_C2H2_1"/>
    <property type="match status" value="6"/>
</dbReference>
<evidence type="ECO:0000256" key="9">
    <source>
        <dbReference type="ARBA" id="ARBA00023242"/>
    </source>
</evidence>
<dbReference type="Proteomes" id="UP001162162">
    <property type="component" value="Unassembled WGS sequence"/>
</dbReference>
<keyword evidence="2" id="KW-0479">Metal-binding</keyword>
<comment type="caution">
    <text evidence="13">The sequence shown here is derived from an EMBL/GenBank/DDBJ whole genome shotgun (WGS) entry which is preliminary data.</text>
</comment>
<evidence type="ECO:0000313" key="14">
    <source>
        <dbReference type="Proteomes" id="UP001162162"/>
    </source>
</evidence>
<evidence type="ECO:0000256" key="5">
    <source>
        <dbReference type="ARBA" id="ARBA00022833"/>
    </source>
</evidence>
<evidence type="ECO:0000313" key="13">
    <source>
        <dbReference type="EMBL" id="KAJ8956017.1"/>
    </source>
</evidence>
<dbReference type="InterPro" id="IPR050331">
    <property type="entry name" value="Zinc_finger"/>
</dbReference>
<dbReference type="FunFam" id="3.30.160.60:FF:001465">
    <property type="entry name" value="Zinc finger protein 560"/>
    <property type="match status" value="1"/>
</dbReference>
<keyword evidence="3" id="KW-0677">Repeat</keyword>
<dbReference type="InterPro" id="IPR036236">
    <property type="entry name" value="Znf_C2H2_sf"/>
</dbReference>
<evidence type="ECO:0000259" key="12">
    <source>
        <dbReference type="PROSITE" id="PS50157"/>
    </source>
</evidence>
<dbReference type="FunFam" id="3.30.160.60:FF:001227">
    <property type="entry name" value="Zinc finger and BTB domain containing 41"/>
    <property type="match status" value="1"/>
</dbReference>
<dbReference type="Gene3D" id="3.30.160.60">
    <property type="entry name" value="Classic Zinc Finger"/>
    <property type="match status" value="5"/>
</dbReference>
<evidence type="ECO:0000256" key="6">
    <source>
        <dbReference type="ARBA" id="ARBA00023015"/>
    </source>
</evidence>
<dbReference type="AlphaFoldDB" id="A0AAV8YZ05"/>
<sequence length="409" mass="46624">MVDENSANDIHLSSEVRLHLGNQSFEPQDKIDRCQNIHNMDYEDIKLEESSLSVDSQLSNVHLQNNFNKEDINYEVDNSNSKFDDSNSNNSLLVDEQLNNVSGPNSLPEDKQIYNLNMEHNPSLAYLSKDCFYCNICGKSYEQKSEFEEHYETHFYKCKICLAVFTNMDVLNSHRKEAHGTCVNDIKTVKTRLRRATVPIKNENGQKSDSASEESEVENDDSQIKAEEYDFSCPTCGKGFQCKSYLMVHQRVHSDVKPYPCTTCGQNFKTKQSLLDHTNRHLGVKPYMCEICGRGFITKGLCRAHQKVHSGLDNRKYSCKICSKMFVSKSYLQTHLRIHTGEKTIYVREYKNQTSALLKGTCKNDSSGFTKISIEIGAMSCLLMSPPFGPGFLGRKARQCVERLKFNAV</sequence>
<feature type="region of interest" description="Disordered" evidence="11">
    <location>
        <begin position="197"/>
        <end position="219"/>
    </location>
</feature>
<dbReference type="PANTHER" id="PTHR16515">
    <property type="entry name" value="PR DOMAIN ZINC FINGER PROTEIN"/>
    <property type="match status" value="1"/>
</dbReference>
<dbReference type="Pfam" id="PF13912">
    <property type="entry name" value="zf-C2H2_6"/>
    <property type="match status" value="1"/>
</dbReference>
<dbReference type="GO" id="GO:0003677">
    <property type="term" value="F:DNA binding"/>
    <property type="evidence" value="ECO:0007669"/>
    <property type="project" value="UniProtKB-KW"/>
</dbReference>
<dbReference type="SMART" id="SM00355">
    <property type="entry name" value="ZnF_C2H2"/>
    <property type="match status" value="6"/>
</dbReference>
<dbReference type="GO" id="GO:0005634">
    <property type="term" value="C:nucleus"/>
    <property type="evidence" value="ECO:0007669"/>
    <property type="project" value="UniProtKB-SubCell"/>
</dbReference>
<keyword evidence="4 10" id="KW-0863">Zinc-finger</keyword>
<feature type="domain" description="C2H2-type" evidence="12">
    <location>
        <begin position="231"/>
        <end position="258"/>
    </location>
</feature>
<proteinExistence type="predicted"/>
<evidence type="ECO:0000256" key="8">
    <source>
        <dbReference type="ARBA" id="ARBA00023163"/>
    </source>
</evidence>
<evidence type="ECO:0000256" key="2">
    <source>
        <dbReference type="ARBA" id="ARBA00022723"/>
    </source>
</evidence>
<keyword evidence="6" id="KW-0805">Transcription regulation</keyword>
<dbReference type="SUPFAM" id="SSF57667">
    <property type="entry name" value="beta-beta-alpha zinc fingers"/>
    <property type="match status" value="4"/>
</dbReference>
<comment type="subcellular location">
    <subcellularLocation>
        <location evidence="1">Nucleus</location>
    </subcellularLocation>
</comment>
<keyword evidence="7" id="KW-0238">DNA-binding</keyword>
<feature type="domain" description="C2H2-type" evidence="12">
    <location>
        <begin position="259"/>
        <end position="286"/>
    </location>
</feature>
<gene>
    <name evidence="13" type="ORF">NQ318_006293</name>
</gene>
<evidence type="ECO:0000256" key="3">
    <source>
        <dbReference type="ARBA" id="ARBA00022737"/>
    </source>
</evidence>
<dbReference type="GO" id="GO:0000122">
    <property type="term" value="P:negative regulation of transcription by RNA polymerase II"/>
    <property type="evidence" value="ECO:0007669"/>
    <property type="project" value="UniProtKB-ARBA"/>
</dbReference>